<dbReference type="GO" id="GO:0071949">
    <property type="term" value="F:FAD binding"/>
    <property type="evidence" value="ECO:0007669"/>
    <property type="project" value="InterPro"/>
</dbReference>
<reference evidence="5 6" key="2">
    <citation type="submission" date="2020-06" db="EMBL/GenBank/DDBJ databases">
        <authorList>
            <person name="Chuat V."/>
        </authorList>
    </citation>
    <scope>NUCLEOTIDE SEQUENCE [LARGE SCALE GENOMIC DNA]</scope>
    <source>
        <strain evidence="3">STH_CIRM_336</strain>
        <strain evidence="4">STH_CIRM_998</strain>
    </source>
</reference>
<sequence>MYYSNGNYIPKKITDCTDREICEEFLYHIGVPKNKFSEIEAEENLSFFGASEFETALMSFFNSL</sequence>
<dbReference type="EMBL" id="LR822027">
    <property type="protein sequence ID" value="CAD0152236.1"/>
    <property type="molecule type" value="Genomic_DNA"/>
</dbReference>
<evidence type="ECO:0000313" key="6">
    <source>
        <dbReference type="Proteomes" id="UP000509833"/>
    </source>
</evidence>
<dbReference type="GO" id="GO:0004519">
    <property type="term" value="F:endonuclease activity"/>
    <property type="evidence" value="ECO:0007669"/>
    <property type="project" value="UniProtKB-KW"/>
</dbReference>
<dbReference type="EMBL" id="LR822017">
    <property type="protein sequence ID" value="CAD0137371.1"/>
    <property type="molecule type" value="Genomic_DNA"/>
</dbReference>
<dbReference type="InterPro" id="IPR010354">
    <property type="entry name" value="Oleate_hydratase"/>
</dbReference>
<dbReference type="Proteomes" id="UP000509791">
    <property type="component" value="Chromosome"/>
</dbReference>
<keyword evidence="2" id="KW-0255">Endonuclease</keyword>
<dbReference type="RefSeq" id="WP_011227135.1">
    <property type="nucleotide sequence ID" value="NZ_BJMZ01000044.1"/>
</dbReference>
<evidence type="ECO:0000313" key="5">
    <source>
        <dbReference type="Proteomes" id="UP000509791"/>
    </source>
</evidence>
<dbReference type="Proteomes" id="UP000509833">
    <property type="component" value="Chromosome"/>
</dbReference>
<proteinExistence type="predicted"/>
<protein>
    <submittedName>
        <fullName evidence="2">Type I restriction endonuclease subunit R</fullName>
    </submittedName>
    <submittedName>
        <fullName evidence="3">Type I restriction-modification system restriction subunit, truncated</fullName>
    </submittedName>
</protein>
<reference evidence="2" key="1">
    <citation type="submission" date="2018-05" db="EMBL/GenBank/DDBJ databases">
        <authorList>
            <person name="Somerville V."/>
        </authorList>
    </citation>
    <scope>NUCLEOTIDE SEQUENCE</scope>
    <source>
        <strain evidence="2">NWC_1_1</strain>
        <strain evidence="1">NWC_2_1</strain>
    </source>
</reference>
<accession>A0A3G6K5A2</accession>
<evidence type="ECO:0000313" key="4">
    <source>
        <dbReference type="EMBL" id="CAD0152236.1"/>
    </source>
</evidence>
<dbReference type="KEGG" id="sths:AVT04_00780"/>
<evidence type="ECO:0000313" key="3">
    <source>
        <dbReference type="EMBL" id="CAD0137371.1"/>
    </source>
</evidence>
<evidence type="ECO:0000313" key="2">
    <source>
        <dbReference type="EMBL" id="AZA23374.1"/>
    </source>
</evidence>
<keyword evidence="2" id="KW-0540">Nuclease</keyword>
<gene>
    <name evidence="2" type="ORF">DF198_04395</name>
    <name evidence="1" type="ORF">DQL92_04380</name>
    <name evidence="3" type="ORF">STHERMO_0931</name>
    <name evidence="4" type="ORF">STHERMO_0955</name>
</gene>
<dbReference type="EMBL" id="CP029252">
    <property type="protein sequence ID" value="AZA23374.1"/>
    <property type="molecule type" value="Genomic_DNA"/>
</dbReference>
<organism evidence="2">
    <name type="scientific">Streptococcus thermophilus</name>
    <dbReference type="NCBI Taxonomy" id="1308"/>
    <lineage>
        <taxon>Bacteria</taxon>
        <taxon>Bacillati</taxon>
        <taxon>Bacillota</taxon>
        <taxon>Bacilli</taxon>
        <taxon>Lactobacillales</taxon>
        <taxon>Streptococcaceae</taxon>
        <taxon>Streptococcus</taxon>
    </lineage>
</organism>
<dbReference type="Pfam" id="PF06100">
    <property type="entry name" value="MCRA"/>
    <property type="match status" value="1"/>
</dbReference>
<dbReference type="Gene3D" id="3.30.9.80">
    <property type="match status" value="1"/>
</dbReference>
<keyword evidence="2" id="KW-0378">Hydrolase</keyword>
<dbReference type="GO" id="GO:0050151">
    <property type="term" value="F:oleate hydratase activity"/>
    <property type="evidence" value="ECO:0007669"/>
    <property type="project" value="InterPro"/>
</dbReference>
<evidence type="ECO:0000313" key="1">
    <source>
        <dbReference type="EMBL" id="AZA18022.1"/>
    </source>
</evidence>
<dbReference type="GO" id="GO:0006631">
    <property type="term" value="P:fatty acid metabolic process"/>
    <property type="evidence" value="ECO:0007669"/>
    <property type="project" value="InterPro"/>
</dbReference>
<dbReference type="AlphaFoldDB" id="A0A3G6K5A2"/>
<name>A0A3G6K5A2_STRTR</name>
<dbReference type="EMBL" id="CP031021">
    <property type="protein sequence ID" value="AZA18022.1"/>
    <property type="molecule type" value="Genomic_DNA"/>
</dbReference>